<dbReference type="InterPro" id="IPR008207">
    <property type="entry name" value="Sig_transdc_His_kin_Hpt_dom"/>
</dbReference>
<feature type="domain" description="HPt" evidence="3">
    <location>
        <begin position="1"/>
        <end position="90"/>
    </location>
</feature>
<evidence type="ECO:0000313" key="5">
    <source>
        <dbReference type="Proteomes" id="UP001267638"/>
    </source>
</evidence>
<dbReference type="EMBL" id="JAVDWV010000011">
    <property type="protein sequence ID" value="MDR7155833.1"/>
    <property type="molecule type" value="Genomic_DNA"/>
</dbReference>
<gene>
    <name evidence="4" type="ORF">J2W40_002669</name>
</gene>
<sequence>MTEMDERLAHLRARFIARCRAELAIIEADDISDQDLQHMAHRAAGMAGTVGLKELGIAAAHLEDALLRGDQIAAARLAFLGVLRKITSDN</sequence>
<evidence type="ECO:0000256" key="2">
    <source>
        <dbReference type="PROSITE-ProRule" id="PRU00110"/>
    </source>
</evidence>
<evidence type="ECO:0000259" key="3">
    <source>
        <dbReference type="PROSITE" id="PS50894"/>
    </source>
</evidence>
<dbReference type="Proteomes" id="UP001267638">
    <property type="component" value="Unassembled WGS sequence"/>
</dbReference>
<feature type="modified residue" description="Phosphohistidine" evidence="2">
    <location>
        <position position="41"/>
    </location>
</feature>
<dbReference type="Pfam" id="PF01627">
    <property type="entry name" value="Hpt"/>
    <property type="match status" value="1"/>
</dbReference>
<proteinExistence type="predicted"/>
<dbReference type="Gene3D" id="1.20.120.160">
    <property type="entry name" value="HPT domain"/>
    <property type="match status" value="1"/>
</dbReference>
<organism evidence="4 5">
    <name type="scientific">Sphingobium xenophagum</name>
    <dbReference type="NCBI Taxonomy" id="121428"/>
    <lineage>
        <taxon>Bacteria</taxon>
        <taxon>Pseudomonadati</taxon>
        <taxon>Pseudomonadota</taxon>
        <taxon>Alphaproteobacteria</taxon>
        <taxon>Sphingomonadales</taxon>
        <taxon>Sphingomonadaceae</taxon>
        <taxon>Sphingobium</taxon>
    </lineage>
</organism>
<accession>A0ABU1X2Q1</accession>
<protein>
    <submittedName>
        <fullName evidence="4">HPt (Histidine-containing phosphotransfer) domain-containing protein</fullName>
    </submittedName>
</protein>
<dbReference type="SUPFAM" id="SSF47226">
    <property type="entry name" value="Histidine-containing phosphotransfer domain, HPT domain"/>
    <property type="match status" value="1"/>
</dbReference>
<keyword evidence="2" id="KW-0597">Phosphoprotein</keyword>
<evidence type="ECO:0000256" key="1">
    <source>
        <dbReference type="ARBA" id="ARBA00023012"/>
    </source>
</evidence>
<evidence type="ECO:0000313" key="4">
    <source>
        <dbReference type="EMBL" id="MDR7155833.1"/>
    </source>
</evidence>
<keyword evidence="5" id="KW-1185">Reference proteome</keyword>
<comment type="caution">
    <text evidence="4">The sequence shown here is derived from an EMBL/GenBank/DDBJ whole genome shotgun (WGS) entry which is preliminary data.</text>
</comment>
<dbReference type="PROSITE" id="PS50894">
    <property type="entry name" value="HPT"/>
    <property type="match status" value="1"/>
</dbReference>
<keyword evidence="1" id="KW-0902">Two-component regulatory system</keyword>
<name>A0ABU1X2Q1_SPHXE</name>
<reference evidence="4 5" key="1">
    <citation type="submission" date="2023-07" db="EMBL/GenBank/DDBJ databases">
        <title>Sorghum-associated microbial communities from plants grown in Nebraska, USA.</title>
        <authorList>
            <person name="Schachtman D."/>
        </authorList>
    </citation>
    <scope>NUCLEOTIDE SEQUENCE [LARGE SCALE GENOMIC DNA]</scope>
    <source>
        <strain evidence="4 5">4256</strain>
    </source>
</reference>
<dbReference type="InterPro" id="IPR036641">
    <property type="entry name" value="HPT_dom_sf"/>
</dbReference>